<evidence type="ECO:0000313" key="3">
    <source>
        <dbReference type="EMBL" id="SFG58646.1"/>
    </source>
</evidence>
<sequence length="98" mass="9723">MTKTHTSSRLLRSLVVLGTATALGLSGCSSSDGENTESATGSAASSSASAAASAESSAANSENAVSYPLTLPTAFGDVTIKERPNRVATLGFGDEALL</sequence>
<dbReference type="AlphaFoldDB" id="A0A1I2T7T2"/>
<dbReference type="Proteomes" id="UP000199065">
    <property type="component" value="Unassembled WGS sequence"/>
</dbReference>
<accession>A0A1I2T7T2</accession>
<reference evidence="3 4" key="1">
    <citation type="submission" date="2016-10" db="EMBL/GenBank/DDBJ databases">
        <authorList>
            <person name="de Groot N.N."/>
        </authorList>
    </citation>
    <scope>NUCLEOTIDE SEQUENCE [LARGE SCALE GENOMIC DNA]</scope>
    <source>
        <strain>J11</strain>
        <strain evidence="4">PG 39</strain>
    </source>
</reference>
<keyword evidence="2" id="KW-0732">Signal</keyword>
<dbReference type="OrthoDB" id="1846031at2"/>
<feature type="region of interest" description="Disordered" evidence="1">
    <location>
        <begin position="26"/>
        <end position="63"/>
    </location>
</feature>
<dbReference type="RefSeq" id="WP_092285649.1">
    <property type="nucleotide sequence ID" value="NZ_FOPJ01000007.1"/>
</dbReference>
<feature type="signal peptide" evidence="2">
    <location>
        <begin position="1"/>
        <end position="22"/>
    </location>
</feature>
<feature type="compositionally biased region" description="Low complexity" evidence="1">
    <location>
        <begin position="36"/>
        <end position="63"/>
    </location>
</feature>
<proteinExistence type="predicted"/>
<evidence type="ECO:0000256" key="1">
    <source>
        <dbReference type="SAM" id="MobiDB-lite"/>
    </source>
</evidence>
<keyword evidence="4" id="KW-1185">Reference proteome</keyword>
<organism evidence="3 4">
    <name type="scientific">Corynebacterium spheniscorum</name>
    <dbReference type="NCBI Taxonomy" id="185761"/>
    <lineage>
        <taxon>Bacteria</taxon>
        <taxon>Bacillati</taxon>
        <taxon>Actinomycetota</taxon>
        <taxon>Actinomycetes</taxon>
        <taxon>Mycobacteriales</taxon>
        <taxon>Corynebacteriaceae</taxon>
        <taxon>Corynebacterium</taxon>
    </lineage>
</organism>
<dbReference type="EMBL" id="FOPJ01000007">
    <property type="protein sequence ID" value="SFG58646.1"/>
    <property type="molecule type" value="Genomic_DNA"/>
</dbReference>
<feature type="chain" id="PRO_5039092590" evidence="2">
    <location>
        <begin position="23"/>
        <end position="98"/>
    </location>
</feature>
<dbReference type="STRING" id="185761.SAMN05660282_01300"/>
<dbReference type="Gene3D" id="3.40.50.1980">
    <property type="entry name" value="Nitrogenase molybdenum iron protein domain"/>
    <property type="match status" value="1"/>
</dbReference>
<name>A0A1I2T7T2_9CORY</name>
<evidence type="ECO:0000256" key="2">
    <source>
        <dbReference type="SAM" id="SignalP"/>
    </source>
</evidence>
<gene>
    <name evidence="3" type="ORF">SAMN05660282_01300</name>
</gene>
<dbReference type="PROSITE" id="PS51257">
    <property type="entry name" value="PROKAR_LIPOPROTEIN"/>
    <property type="match status" value="1"/>
</dbReference>
<protein>
    <submittedName>
        <fullName evidence="3">Iron complex transport system substrate-binding protein</fullName>
    </submittedName>
</protein>
<evidence type="ECO:0000313" key="4">
    <source>
        <dbReference type="Proteomes" id="UP000199065"/>
    </source>
</evidence>